<gene>
    <name evidence="3" type="ORF">SAMN04489743_3271</name>
</gene>
<dbReference type="InterPro" id="IPR038186">
    <property type="entry name" value="CHAD_dom_sf"/>
</dbReference>
<feature type="compositionally biased region" description="Basic and acidic residues" evidence="1">
    <location>
        <begin position="431"/>
        <end position="443"/>
    </location>
</feature>
<feature type="compositionally biased region" description="Basic residues" evidence="1">
    <location>
        <begin position="419"/>
        <end position="430"/>
    </location>
</feature>
<dbReference type="AlphaFoldDB" id="A0A1H2AY18"/>
<dbReference type="PROSITE" id="PS51708">
    <property type="entry name" value="CHAD"/>
    <property type="match status" value="1"/>
</dbReference>
<dbReference type="PANTHER" id="PTHR39339">
    <property type="entry name" value="SLR1444 PROTEIN"/>
    <property type="match status" value="1"/>
</dbReference>
<feature type="region of interest" description="Disordered" evidence="1">
    <location>
        <begin position="419"/>
        <end position="443"/>
    </location>
</feature>
<reference evidence="4" key="1">
    <citation type="submission" date="2016-10" db="EMBL/GenBank/DDBJ databases">
        <authorList>
            <person name="Varghese N."/>
            <person name="Submissions S."/>
        </authorList>
    </citation>
    <scope>NUCLEOTIDE SEQUENCE [LARGE SCALE GENOMIC DNA]</scope>
    <source>
        <strain evidence="4">IMMIB L-1606</strain>
    </source>
</reference>
<evidence type="ECO:0000313" key="4">
    <source>
        <dbReference type="Proteomes" id="UP000198751"/>
    </source>
</evidence>
<dbReference type="SMART" id="SM00880">
    <property type="entry name" value="CHAD"/>
    <property type="match status" value="1"/>
</dbReference>
<protein>
    <submittedName>
        <fullName evidence="3">CHAD domain-containing protein</fullName>
    </submittedName>
</protein>
<feature type="domain" description="CHAD" evidence="2">
    <location>
        <begin position="250"/>
        <end position="533"/>
    </location>
</feature>
<name>A0A1H2AY18_9MICC</name>
<dbReference type="InterPro" id="IPR007899">
    <property type="entry name" value="CHAD_dom"/>
</dbReference>
<dbReference type="Gene3D" id="1.40.20.10">
    <property type="entry name" value="CHAD domain"/>
    <property type="match status" value="1"/>
</dbReference>
<evidence type="ECO:0000259" key="2">
    <source>
        <dbReference type="PROSITE" id="PS51708"/>
    </source>
</evidence>
<accession>A0A1H2AY18</accession>
<dbReference type="OrthoDB" id="9777271at2"/>
<dbReference type="SMART" id="SM01118">
    <property type="entry name" value="CYTH"/>
    <property type="match status" value="1"/>
</dbReference>
<keyword evidence="4" id="KW-1185">Reference proteome</keyword>
<feature type="compositionally biased region" description="Basic and acidic residues" evidence="1">
    <location>
        <begin position="100"/>
        <end position="113"/>
    </location>
</feature>
<organism evidence="3 4">
    <name type="scientific">Pseudarthrobacter equi</name>
    <dbReference type="NCBI Taxonomy" id="728066"/>
    <lineage>
        <taxon>Bacteria</taxon>
        <taxon>Bacillati</taxon>
        <taxon>Actinomycetota</taxon>
        <taxon>Actinomycetes</taxon>
        <taxon>Micrococcales</taxon>
        <taxon>Micrococcaceae</taxon>
        <taxon>Pseudarthrobacter</taxon>
    </lineage>
</organism>
<evidence type="ECO:0000313" key="3">
    <source>
        <dbReference type="EMBL" id="SDT50649.1"/>
    </source>
</evidence>
<dbReference type="CDD" id="cd07374">
    <property type="entry name" value="CYTH-like_Pase"/>
    <property type="match status" value="1"/>
</dbReference>
<dbReference type="Pfam" id="PF01928">
    <property type="entry name" value="CYTH"/>
    <property type="match status" value="1"/>
</dbReference>
<sequence>MKAVQAVEVEKKYDVGDDAVVPQLQDLPGVARVGEAHTAELEAVYFDTGQRTLQSRRITLRRRTGGADAGWHLKLPAEATSPGEAGPRNLVQGAVPEGAPKAESEPPRRRELHAPLGQPDVVPDILLAYVQAFVRGNPLVPVVRLKTERTTYPLYGPDGVHLADLADDRVDAQPFGGGAAAGGKRWREWELELVHGSTSLFEPAGQVLAAAGARRAGHASKLAKALGAGGTAKVPGSETGGGTALLAGKKAPAAAVVTVFLAGQLNQLLERDAGVRLEEPEAIHDMRSAARRMRSALAAYRKLYRAVPVRRLRDELSWLGGVLGAPRDAEVLRSRLLGQVAELPPGEGTEAARDFLDRRAGATFDAGYRLLQEALASERYFRLLDSLEDFRDTPPVRGTAVEPGRRAVAKAVDKAAKRIRRSHKAASHARRGSERETALHQVRKDAKRLRHVAESAAAVSGKRARKVAKAAHRQQKILGDYHDAVIARDLLAGLGSEAPPAAADAFAALLARQHELMSAAEKKYRKARRKSRHLLRGGVL</sequence>
<dbReference type="Proteomes" id="UP000198751">
    <property type="component" value="Chromosome I"/>
</dbReference>
<feature type="region of interest" description="Disordered" evidence="1">
    <location>
        <begin position="77"/>
        <end position="116"/>
    </location>
</feature>
<dbReference type="Gene3D" id="2.40.320.10">
    <property type="entry name" value="Hypothetical Protein Pfu-838710-001"/>
    <property type="match status" value="1"/>
</dbReference>
<evidence type="ECO:0000256" key="1">
    <source>
        <dbReference type="SAM" id="MobiDB-lite"/>
    </source>
</evidence>
<dbReference type="InterPro" id="IPR023577">
    <property type="entry name" value="CYTH_domain"/>
</dbReference>
<dbReference type="InterPro" id="IPR033469">
    <property type="entry name" value="CYTH-like_dom_sf"/>
</dbReference>
<proteinExistence type="predicted"/>
<dbReference type="PANTHER" id="PTHR39339:SF1">
    <property type="entry name" value="CHAD DOMAIN-CONTAINING PROTEIN"/>
    <property type="match status" value="1"/>
</dbReference>
<dbReference type="EMBL" id="LT629779">
    <property type="protein sequence ID" value="SDT50649.1"/>
    <property type="molecule type" value="Genomic_DNA"/>
</dbReference>
<dbReference type="SUPFAM" id="SSF55154">
    <property type="entry name" value="CYTH-like phosphatases"/>
    <property type="match status" value="1"/>
</dbReference>
<dbReference type="Pfam" id="PF05235">
    <property type="entry name" value="CHAD"/>
    <property type="match status" value="1"/>
</dbReference>
<dbReference type="RefSeq" id="WP_091722232.1">
    <property type="nucleotide sequence ID" value="NZ_LT629779.1"/>
</dbReference>